<keyword evidence="3" id="KW-1185">Reference proteome</keyword>
<evidence type="ECO:0000313" key="3">
    <source>
        <dbReference type="Proteomes" id="UP000661435"/>
    </source>
</evidence>
<dbReference type="AlphaFoldDB" id="A0A8J6JCB7"/>
<name>A0A8J6JCB7_9FIRM</name>
<dbReference type="EMBL" id="JACOPP010000001">
    <property type="protein sequence ID" value="MBC5732175.1"/>
    <property type="molecule type" value="Genomic_DNA"/>
</dbReference>
<dbReference type="RefSeq" id="WP_144232829.1">
    <property type="nucleotide sequence ID" value="NZ_JACOPP010000001.1"/>
</dbReference>
<evidence type="ECO:0000256" key="1">
    <source>
        <dbReference type="SAM" id="MobiDB-lite"/>
    </source>
</evidence>
<sequence>MKKFFQSKGFIVSALAVLCVAILGVCWFVSWDRTEDFKPDESPPSSTTSDWSDGGAQNGDNSSGADAYSPGQSPSSEEEYPKVTSETESEVVIDFTDTDKPEETPPPAPEGKTEIADPGEDHDVNPDPSVPQVTAPPAEESISSNEPAPGSSSGSGAVYDPVFGWVVPGDVQQSTGGSDGDLNKQVGNMG</sequence>
<protein>
    <submittedName>
        <fullName evidence="2">Uncharacterized protein</fullName>
    </submittedName>
</protein>
<dbReference type="Pfam" id="PF20187">
    <property type="entry name" value="DUF6550"/>
    <property type="match status" value="1"/>
</dbReference>
<feature type="compositionally biased region" description="Polar residues" evidence="1">
    <location>
        <begin position="58"/>
        <end position="75"/>
    </location>
</feature>
<evidence type="ECO:0000313" key="2">
    <source>
        <dbReference type="EMBL" id="MBC5732175.1"/>
    </source>
</evidence>
<proteinExistence type="predicted"/>
<feature type="region of interest" description="Disordered" evidence="1">
    <location>
        <begin position="36"/>
        <end position="190"/>
    </location>
</feature>
<feature type="compositionally biased region" description="Low complexity" evidence="1">
    <location>
        <begin position="141"/>
        <end position="157"/>
    </location>
</feature>
<gene>
    <name evidence="2" type="ORF">H8S57_00335</name>
</gene>
<dbReference type="InterPro" id="IPR046680">
    <property type="entry name" value="DUF6550"/>
</dbReference>
<dbReference type="Proteomes" id="UP000661435">
    <property type="component" value="Unassembled WGS sequence"/>
</dbReference>
<accession>A0A8J6JCB7</accession>
<feature type="compositionally biased region" description="Low complexity" evidence="1">
    <location>
        <begin position="43"/>
        <end position="55"/>
    </location>
</feature>
<comment type="caution">
    <text evidence="2">The sequence shown here is derived from an EMBL/GenBank/DDBJ whole genome shotgun (WGS) entry which is preliminary data.</text>
</comment>
<feature type="compositionally biased region" description="Basic and acidic residues" evidence="1">
    <location>
        <begin position="111"/>
        <end position="125"/>
    </location>
</feature>
<organism evidence="2 3">
    <name type="scientific">Lawsonibacter hominis</name>
    <dbReference type="NCBI Taxonomy" id="2763053"/>
    <lineage>
        <taxon>Bacteria</taxon>
        <taxon>Bacillati</taxon>
        <taxon>Bacillota</taxon>
        <taxon>Clostridia</taxon>
        <taxon>Eubacteriales</taxon>
        <taxon>Oscillospiraceae</taxon>
        <taxon>Lawsonibacter</taxon>
    </lineage>
</organism>
<reference evidence="2" key="1">
    <citation type="submission" date="2020-08" db="EMBL/GenBank/DDBJ databases">
        <title>Genome public.</title>
        <authorList>
            <person name="Liu C."/>
            <person name="Sun Q."/>
        </authorList>
    </citation>
    <scope>NUCLEOTIDE SEQUENCE</scope>
    <source>
        <strain evidence="2">NSJ-51</strain>
    </source>
</reference>